<evidence type="ECO:0000313" key="8">
    <source>
        <dbReference type="EMBL" id="TCO08880.1"/>
    </source>
</evidence>
<gene>
    <name evidence="8" type="ORF">EV194_104191</name>
</gene>
<dbReference type="InterPro" id="IPR005467">
    <property type="entry name" value="His_kinase_dom"/>
</dbReference>
<accession>A0A4R2GJM1</accession>
<name>A0A4R2GJM1_9BACT</name>
<dbReference type="GO" id="GO:0016036">
    <property type="term" value="P:cellular response to phosphate starvation"/>
    <property type="evidence" value="ECO:0007669"/>
    <property type="project" value="TreeGrafter"/>
</dbReference>
<dbReference type="SMART" id="SM00387">
    <property type="entry name" value="HATPase_c"/>
    <property type="match status" value="1"/>
</dbReference>
<keyword evidence="6" id="KW-0902">Two-component regulatory system</keyword>
<dbReference type="PANTHER" id="PTHR45453">
    <property type="entry name" value="PHOSPHATE REGULON SENSOR PROTEIN PHOR"/>
    <property type="match status" value="1"/>
</dbReference>
<dbReference type="PROSITE" id="PS50109">
    <property type="entry name" value="HIS_KIN"/>
    <property type="match status" value="1"/>
</dbReference>
<keyword evidence="5" id="KW-0418">Kinase</keyword>
<comment type="catalytic activity">
    <reaction evidence="1">
        <text>ATP + protein L-histidine = ADP + protein N-phospho-L-histidine.</text>
        <dbReference type="EC" id="2.7.13.3"/>
    </reaction>
</comment>
<dbReference type="Pfam" id="PF02518">
    <property type="entry name" value="HATPase_c"/>
    <property type="match status" value="1"/>
</dbReference>
<evidence type="ECO:0000256" key="1">
    <source>
        <dbReference type="ARBA" id="ARBA00000085"/>
    </source>
</evidence>
<evidence type="ECO:0000256" key="2">
    <source>
        <dbReference type="ARBA" id="ARBA00012438"/>
    </source>
</evidence>
<dbReference type="Gene3D" id="1.10.287.130">
    <property type="match status" value="1"/>
</dbReference>
<dbReference type="EMBL" id="SLWK01000004">
    <property type="protein sequence ID" value="TCO08880.1"/>
    <property type="molecule type" value="Genomic_DNA"/>
</dbReference>
<dbReference type="RefSeq" id="WP_132433455.1">
    <property type="nucleotide sequence ID" value="NZ_SLWK01000004.1"/>
</dbReference>
<dbReference type="SUPFAM" id="SSF47384">
    <property type="entry name" value="Homodimeric domain of signal transducing histidine kinase"/>
    <property type="match status" value="1"/>
</dbReference>
<dbReference type="GO" id="GO:0005886">
    <property type="term" value="C:plasma membrane"/>
    <property type="evidence" value="ECO:0007669"/>
    <property type="project" value="TreeGrafter"/>
</dbReference>
<evidence type="ECO:0000256" key="6">
    <source>
        <dbReference type="ARBA" id="ARBA00023012"/>
    </source>
</evidence>
<evidence type="ECO:0000259" key="7">
    <source>
        <dbReference type="PROSITE" id="PS50109"/>
    </source>
</evidence>
<dbReference type="SMART" id="SM00065">
    <property type="entry name" value="GAF"/>
    <property type="match status" value="1"/>
</dbReference>
<dbReference type="InterPro" id="IPR050351">
    <property type="entry name" value="BphY/WalK/GraS-like"/>
</dbReference>
<comment type="caution">
    <text evidence="8">The sequence shown here is derived from an EMBL/GenBank/DDBJ whole genome shotgun (WGS) entry which is preliminary data.</text>
</comment>
<dbReference type="EC" id="2.7.13.3" evidence="2"/>
<sequence length="424" mass="48303">MATRYSKVKVRGENDLKQVEIGTLKPKIVKVITNKWQALIDTAANICNVPSGLITQLKEEHLEVFLNSSNEDNPIKATDTFELGFGHYCEKVIGSQKELVIHNATQDPVWRNEDPEVKVEMISYLGVPLNWPDGEVFGTVCLLDNKENSFNSNFISLVRQLKEHIETDLKLLIANYELKAKNKNIENLNQINNKFISIISHDVRGSISSIEQLLNIMLCNFAAYNEVRMKQFLKSISRTSSSVLLTLENLLSWKKIDLLELKTNKTHFNIVKTIKDLLVYFNLSIALKQLKVTESYESKEILVYADQEMICTSLRNILSNAIKFTKSEKDIYIRVYNNNNLIVVEIEDTGIGMSQNQIEHLFKYKINHQKTGTEGEKSTGIGLLLVKEFLIKNEVQLSVESIINAGTKFKLNFTANKPMNKKGL</sequence>
<reference evidence="8 9" key="1">
    <citation type="submission" date="2019-03" db="EMBL/GenBank/DDBJ databases">
        <title>Genomic Encyclopedia of Type Strains, Phase IV (KMG-IV): sequencing the most valuable type-strain genomes for metagenomic binning, comparative biology and taxonomic classification.</title>
        <authorList>
            <person name="Goeker M."/>
        </authorList>
    </citation>
    <scope>NUCLEOTIDE SEQUENCE [LARGE SCALE GENOMIC DNA]</scope>
    <source>
        <strain evidence="8 9">DSM 24179</strain>
    </source>
</reference>
<feature type="domain" description="Histidine kinase" evidence="7">
    <location>
        <begin position="198"/>
        <end position="417"/>
    </location>
</feature>
<keyword evidence="4" id="KW-0808">Transferase</keyword>
<dbReference type="OrthoDB" id="9796457at2"/>
<evidence type="ECO:0000313" key="9">
    <source>
        <dbReference type="Proteomes" id="UP000295221"/>
    </source>
</evidence>
<keyword evidence="3" id="KW-0597">Phosphoprotein</keyword>
<keyword evidence="9" id="KW-1185">Reference proteome</keyword>
<dbReference type="InterPro" id="IPR029016">
    <property type="entry name" value="GAF-like_dom_sf"/>
</dbReference>
<dbReference type="Gene3D" id="3.30.450.40">
    <property type="match status" value="1"/>
</dbReference>
<dbReference type="SUPFAM" id="SSF55781">
    <property type="entry name" value="GAF domain-like"/>
    <property type="match status" value="1"/>
</dbReference>
<dbReference type="InterPro" id="IPR036097">
    <property type="entry name" value="HisK_dim/P_sf"/>
</dbReference>
<proteinExistence type="predicted"/>
<dbReference type="SUPFAM" id="SSF55874">
    <property type="entry name" value="ATPase domain of HSP90 chaperone/DNA topoisomerase II/histidine kinase"/>
    <property type="match status" value="1"/>
</dbReference>
<evidence type="ECO:0000256" key="4">
    <source>
        <dbReference type="ARBA" id="ARBA00022679"/>
    </source>
</evidence>
<evidence type="ECO:0000256" key="3">
    <source>
        <dbReference type="ARBA" id="ARBA00022553"/>
    </source>
</evidence>
<evidence type="ECO:0000256" key="5">
    <source>
        <dbReference type="ARBA" id="ARBA00022777"/>
    </source>
</evidence>
<dbReference type="InterPro" id="IPR036890">
    <property type="entry name" value="HATPase_C_sf"/>
</dbReference>
<dbReference type="PANTHER" id="PTHR45453:SF1">
    <property type="entry name" value="PHOSPHATE REGULON SENSOR PROTEIN PHOR"/>
    <property type="match status" value="1"/>
</dbReference>
<dbReference type="GO" id="GO:0000155">
    <property type="term" value="F:phosphorelay sensor kinase activity"/>
    <property type="evidence" value="ECO:0007669"/>
    <property type="project" value="InterPro"/>
</dbReference>
<dbReference type="Proteomes" id="UP000295221">
    <property type="component" value="Unassembled WGS sequence"/>
</dbReference>
<dbReference type="InterPro" id="IPR003594">
    <property type="entry name" value="HATPase_dom"/>
</dbReference>
<dbReference type="GO" id="GO:0004721">
    <property type="term" value="F:phosphoprotein phosphatase activity"/>
    <property type="evidence" value="ECO:0007669"/>
    <property type="project" value="TreeGrafter"/>
</dbReference>
<dbReference type="AlphaFoldDB" id="A0A4R2GJM1"/>
<dbReference type="Gene3D" id="3.30.565.10">
    <property type="entry name" value="Histidine kinase-like ATPase, C-terminal domain"/>
    <property type="match status" value="1"/>
</dbReference>
<protein>
    <recommendedName>
        <fullName evidence="2">histidine kinase</fullName>
        <ecNumber evidence="2">2.7.13.3</ecNumber>
    </recommendedName>
</protein>
<organism evidence="8 9">
    <name type="scientific">Natronoflexus pectinivorans</name>
    <dbReference type="NCBI Taxonomy" id="682526"/>
    <lineage>
        <taxon>Bacteria</taxon>
        <taxon>Pseudomonadati</taxon>
        <taxon>Bacteroidota</taxon>
        <taxon>Bacteroidia</taxon>
        <taxon>Marinilabiliales</taxon>
        <taxon>Marinilabiliaceae</taxon>
        <taxon>Natronoflexus</taxon>
    </lineage>
</organism>
<dbReference type="Pfam" id="PF13185">
    <property type="entry name" value="GAF_2"/>
    <property type="match status" value="1"/>
</dbReference>
<dbReference type="InterPro" id="IPR003018">
    <property type="entry name" value="GAF"/>
</dbReference>